<reference evidence="3" key="1">
    <citation type="journal article" date="2008" name="Nat. Genet.">
        <title>The Pristionchus pacificus genome provides a unique perspective on nematode lifestyle and parasitism.</title>
        <authorList>
            <person name="Dieterich C."/>
            <person name="Clifton S.W."/>
            <person name="Schuster L.N."/>
            <person name="Chinwalla A."/>
            <person name="Delehaunty K."/>
            <person name="Dinkelacker I."/>
            <person name="Fulton L."/>
            <person name="Fulton R."/>
            <person name="Godfrey J."/>
            <person name="Minx P."/>
            <person name="Mitreva M."/>
            <person name="Roeseler W."/>
            <person name="Tian H."/>
            <person name="Witte H."/>
            <person name="Yang S.P."/>
            <person name="Wilson R.K."/>
            <person name="Sommer R.J."/>
        </authorList>
    </citation>
    <scope>NUCLEOTIDE SEQUENCE [LARGE SCALE GENOMIC DNA]</scope>
    <source>
        <strain evidence="3">PS312</strain>
    </source>
</reference>
<accession>A0A2A6BAI1</accession>
<keyword evidence="3" id="KW-1185">Reference proteome</keyword>
<proteinExistence type="predicted"/>
<reference evidence="2" key="2">
    <citation type="submission" date="2022-06" db="UniProtKB">
        <authorList>
            <consortium name="EnsemblMetazoa"/>
        </authorList>
    </citation>
    <scope>IDENTIFICATION</scope>
    <source>
        <strain evidence="2">PS312</strain>
    </source>
</reference>
<feature type="region of interest" description="Disordered" evidence="1">
    <location>
        <begin position="42"/>
        <end position="61"/>
    </location>
</feature>
<dbReference type="EnsemblMetazoa" id="PPA31679.1">
    <property type="protein sequence ID" value="PPA31679.1"/>
    <property type="gene ID" value="WBGene00204543"/>
</dbReference>
<evidence type="ECO:0000313" key="2">
    <source>
        <dbReference type="EnsemblMetazoa" id="PPA31679.1"/>
    </source>
</evidence>
<evidence type="ECO:0000256" key="1">
    <source>
        <dbReference type="SAM" id="MobiDB-lite"/>
    </source>
</evidence>
<dbReference type="Proteomes" id="UP000005239">
    <property type="component" value="Unassembled WGS sequence"/>
</dbReference>
<protein>
    <submittedName>
        <fullName evidence="2">Uncharacterized protein</fullName>
    </submittedName>
</protein>
<dbReference type="AlphaFoldDB" id="A0A2A6BAI1"/>
<feature type="compositionally biased region" description="Basic residues" evidence="1">
    <location>
        <begin position="51"/>
        <end position="61"/>
    </location>
</feature>
<feature type="region of interest" description="Disordered" evidence="1">
    <location>
        <begin position="1"/>
        <end position="23"/>
    </location>
</feature>
<accession>A0A8R1YLU1</accession>
<gene>
    <name evidence="2" type="primary">WBGene00204543</name>
</gene>
<name>A0A2A6BAI1_PRIPA</name>
<evidence type="ECO:0000313" key="3">
    <source>
        <dbReference type="Proteomes" id="UP000005239"/>
    </source>
</evidence>
<sequence>MDGTARAKCTGAENTDRKQKTQRRRVWLDLMHRLAIDYRMERTAAGSNGTNRKRARLPHSP</sequence>
<organism evidence="2 3">
    <name type="scientific">Pristionchus pacificus</name>
    <name type="common">Parasitic nematode worm</name>
    <dbReference type="NCBI Taxonomy" id="54126"/>
    <lineage>
        <taxon>Eukaryota</taxon>
        <taxon>Metazoa</taxon>
        <taxon>Ecdysozoa</taxon>
        <taxon>Nematoda</taxon>
        <taxon>Chromadorea</taxon>
        <taxon>Rhabditida</taxon>
        <taxon>Rhabditina</taxon>
        <taxon>Diplogasteromorpha</taxon>
        <taxon>Diplogasteroidea</taxon>
        <taxon>Neodiplogasteridae</taxon>
        <taxon>Pristionchus</taxon>
    </lineage>
</organism>